<evidence type="ECO:0000256" key="2">
    <source>
        <dbReference type="ARBA" id="ARBA00022942"/>
    </source>
</evidence>
<dbReference type="PROSITE" id="PS50234">
    <property type="entry name" value="VWFA"/>
    <property type="match status" value="1"/>
</dbReference>
<dbReference type="Pfam" id="PF02809">
    <property type="entry name" value="UIM"/>
    <property type="match status" value="3"/>
</dbReference>
<dbReference type="FunFam" id="3.40.50.410:FF:000005">
    <property type="entry name" value="26S proteasome non-ATPase regulatory subunit 4"/>
    <property type="match status" value="1"/>
</dbReference>
<evidence type="ECO:0000313" key="5">
    <source>
        <dbReference type="EMBL" id="KAF7354715.1"/>
    </source>
</evidence>
<dbReference type="Pfam" id="PF13519">
    <property type="entry name" value="VWA_2"/>
    <property type="match status" value="1"/>
</dbReference>
<evidence type="ECO:0000259" key="4">
    <source>
        <dbReference type="PROSITE" id="PS50234"/>
    </source>
</evidence>
<dbReference type="PANTHER" id="PTHR10223:SF0">
    <property type="entry name" value="26S PROTEASOME NON-ATPASE REGULATORY SUBUNIT 4"/>
    <property type="match status" value="1"/>
</dbReference>
<dbReference type="SMART" id="SM00327">
    <property type="entry name" value="VWA"/>
    <property type="match status" value="1"/>
</dbReference>
<comment type="similarity">
    <text evidence="1">Belongs to the proteasome subunit S5A family.</text>
</comment>
<dbReference type="EMBL" id="JACAZH010000011">
    <property type="protein sequence ID" value="KAF7354715.1"/>
    <property type="molecule type" value="Genomic_DNA"/>
</dbReference>
<dbReference type="GO" id="GO:0005634">
    <property type="term" value="C:nucleus"/>
    <property type="evidence" value="ECO:0007669"/>
    <property type="project" value="TreeGrafter"/>
</dbReference>
<dbReference type="PANTHER" id="PTHR10223">
    <property type="entry name" value="26S PROTEASOME NON-ATPASE REGULATORY SUBUNIT 4"/>
    <property type="match status" value="1"/>
</dbReference>
<dbReference type="GO" id="GO:0005829">
    <property type="term" value="C:cytosol"/>
    <property type="evidence" value="ECO:0007669"/>
    <property type="project" value="TreeGrafter"/>
</dbReference>
<evidence type="ECO:0000256" key="3">
    <source>
        <dbReference type="SAM" id="MobiDB-lite"/>
    </source>
</evidence>
<name>A0A8H7CY94_9AGAR</name>
<dbReference type="GO" id="GO:0008540">
    <property type="term" value="C:proteasome regulatory particle, base subcomplex"/>
    <property type="evidence" value="ECO:0007669"/>
    <property type="project" value="TreeGrafter"/>
</dbReference>
<sequence>MPLEATMMIIDNSEYMRNGDYQPTRFDAQSDAVTTVVQTKIDSNPENTVGIMTMAGKGPEVLVTHTKDLGQILQAIHTTSSKIGGNIDIPTAIAIAQLALKHRSNKNLRQRIIVFVASPLDGPAADEKGMVKLAKKLKKNNVAIDVVCYGDGIEEPADDGRTVLKSFVESANSGDNSHIVTAEPGNRLLSDVLISSPILAGDRSASIPDDLVPGGAGDAAGASGSGNNDFEFGVDPSLDPELAMALRMSMQEAAAREAASASAASSSTVPADPTDSEEEAMLKQALALSQQDQDVDMDTSAAAAPAAPSTTAAPAPASAPTPAAAPADAMEEDDEDEDAAIARAIEMSMQQDNNNPDAK</sequence>
<feature type="compositionally biased region" description="Acidic residues" evidence="3">
    <location>
        <begin position="329"/>
        <end position="339"/>
    </location>
</feature>
<evidence type="ECO:0000256" key="1">
    <source>
        <dbReference type="ARBA" id="ARBA00005574"/>
    </source>
</evidence>
<protein>
    <recommendedName>
        <fullName evidence="4">VWFA domain-containing protein</fullName>
    </recommendedName>
</protein>
<dbReference type="InterPro" id="IPR027040">
    <property type="entry name" value="PSMD4"/>
</dbReference>
<dbReference type="Gene3D" id="3.40.50.410">
    <property type="entry name" value="von Willebrand factor, type A domain"/>
    <property type="match status" value="1"/>
</dbReference>
<keyword evidence="2" id="KW-0647">Proteasome</keyword>
<gene>
    <name evidence="5" type="ORF">MSAN_01385400</name>
</gene>
<dbReference type="Proteomes" id="UP000623467">
    <property type="component" value="Unassembled WGS sequence"/>
</dbReference>
<comment type="caution">
    <text evidence="5">The sequence shown here is derived from an EMBL/GenBank/DDBJ whole genome shotgun (WGS) entry which is preliminary data.</text>
</comment>
<feature type="region of interest" description="Disordered" evidence="3">
    <location>
        <begin position="209"/>
        <end position="235"/>
    </location>
</feature>
<feature type="compositionally biased region" description="Polar residues" evidence="3">
    <location>
        <begin position="348"/>
        <end position="359"/>
    </location>
</feature>
<feature type="compositionally biased region" description="Low complexity" evidence="3">
    <location>
        <begin position="298"/>
        <end position="328"/>
    </location>
</feature>
<feature type="compositionally biased region" description="Low complexity" evidence="3">
    <location>
        <begin position="219"/>
        <end position="229"/>
    </location>
</feature>
<dbReference type="Gene3D" id="1.10.287.3990">
    <property type="match status" value="1"/>
</dbReference>
<accession>A0A8H7CY94</accession>
<dbReference type="OrthoDB" id="1731724at2759"/>
<organism evidence="5 6">
    <name type="scientific">Mycena sanguinolenta</name>
    <dbReference type="NCBI Taxonomy" id="230812"/>
    <lineage>
        <taxon>Eukaryota</taxon>
        <taxon>Fungi</taxon>
        <taxon>Dikarya</taxon>
        <taxon>Basidiomycota</taxon>
        <taxon>Agaricomycotina</taxon>
        <taxon>Agaricomycetes</taxon>
        <taxon>Agaricomycetidae</taxon>
        <taxon>Agaricales</taxon>
        <taxon>Marasmiineae</taxon>
        <taxon>Mycenaceae</taxon>
        <taxon>Mycena</taxon>
    </lineage>
</organism>
<dbReference type="SMART" id="SM00726">
    <property type="entry name" value="UIM"/>
    <property type="match status" value="3"/>
</dbReference>
<evidence type="ECO:0000313" key="6">
    <source>
        <dbReference type="Proteomes" id="UP000623467"/>
    </source>
</evidence>
<dbReference type="SUPFAM" id="SSF53300">
    <property type="entry name" value="vWA-like"/>
    <property type="match status" value="1"/>
</dbReference>
<feature type="compositionally biased region" description="Low complexity" evidence="3">
    <location>
        <begin position="257"/>
        <end position="267"/>
    </location>
</feature>
<dbReference type="InterPro" id="IPR036465">
    <property type="entry name" value="vWFA_dom_sf"/>
</dbReference>
<dbReference type="InterPro" id="IPR002035">
    <property type="entry name" value="VWF_A"/>
</dbReference>
<dbReference type="PROSITE" id="PS50330">
    <property type="entry name" value="UIM"/>
    <property type="match status" value="2"/>
</dbReference>
<feature type="region of interest" description="Disordered" evidence="3">
    <location>
        <begin position="257"/>
        <end position="359"/>
    </location>
</feature>
<reference evidence="5" key="1">
    <citation type="submission" date="2020-05" db="EMBL/GenBank/DDBJ databases">
        <title>Mycena genomes resolve the evolution of fungal bioluminescence.</title>
        <authorList>
            <person name="Tsai I.J."/>
        </authorList>
    </citation>
    <scope>NUCLEOTIDE SEQUENCE</scope>
    <source>
        <strain evidence="5">160909Yilan</strain>
    </source>
</reference>
<keyword evidence="6" id="KW-1185">Reference proteome</keyword>
<dbReference type="InterPro" id="IPR003903">
    <property type="entry name" value="UIM_dom"/>
</dbReference>
<proteinExistence type="inferred from homology"/>
<dbReference type="GO" id="GO:0043161">
    <property type="term" value="P:proteasome-mediated ubiquitin-dependent protein catabolic process"/>
    <property type="evidence" value="ECO:0007669"/>
    <property type="project" value="TreeGrafter"/>
</dbReference>
<dbReference type="GO" id="GO:0036435">
    <property type="term" value="F:K48-linked polyubiquitin modification-dependent protein binding"/>
    <property type="evidence" value="ECO:0007669"/>
    <property type="project" value="UniProtKB-ARBA"/>
</dbReference>
<dbReference type="AlphaFoldDB" id="A0A8H7CY94"/>
<feature type="domain" description="VWFA" evidence="4">
    <location>
        <begin position="5"/>
        <end position="198"/>
    </location>
</feature>